<evidence type="ECO:0000256" key="7">
    <source>
        <dbReference type="ARBA" id="ARBA00023204"/>
    </source>
</evidence>
<keyword evidence="8" id="KW-0413">Isomerase</keyword>
<dbReference type="KEGG" id="pdl:Pyrde_1675"/>
<dbReference type="PANTHER" id="PTHR47962">
    <property type="entry name" value="ATP-DEPENDENT HELICASE LHR-RELATED-RELATED"/>
    <property type="match status" value="1"/>
</dbReference>
<dbReference type="EMBL" id="CP013011">
    <property type="protein sequence ID" value="ALL01718.1"/>
    <property type="molecule type" value="Genomic_DNA"/>
</dbReference>
<dbReference type="PIRSF" id="PIRSF037307">
    <property type="entry name" value="Lhr-like_helic_prd"/>
    <property type="match status" value="1"/>
</dbReference>
<dbReference type="InterPro" id="IPR013701">
    <property type="entry name" value="Lhr-like_DEAD/DEAH_assoc"/>
</dbReference>
<dbReference type="InterPro" id="IPR017170">
    <property type="entry name" value="Lhr-like"/>
</dbReference>
<dbReference type="Pfam" id="PF00271">
    <property type="entry name" value="Helicase_C"/>
    <property type="match status" value="1"/>
</dbReference>
<dbReference type="NCBIfam" id="NF010338">
    <property type="entry name" value="PRK13767.1"/>
    <property type="match status" value="1"/>
</dbReference>
<keyword evidence="2" id="KW-0227">DNA damage</keyword>
<evidence type="ECO:0000313" key="13">
    <source>
        <dbReference type="Proteomes" id="UP000058613"/>
    </source>
</evidence>
<dbReference type="Gene3D" id="3.40.50.300">
    <property type="entry name" value="P-loop containing nucleotide triphosphate hydrolases"/>
    <property type="match status" value="2"/>
</dbReference>
<evidence type="ECO:0000256" key="5">
    <source>
        <dbReference type="ARBA" id="ARBA00022840"/>
    </source>
</evidence>
<keyword evidence="1" id="KW-0547">Nucleotide-binding</keyword>
<dbReference type="GO" id="GO:0016887">
    <property type="term" value="F:ATP hydrolysis activity"/>
    <property type="evidence" value="ECO:0007669"/>
    <property type="project" value="TreeGrafter"/>
</dbReference>
<dbReference type="GO" id="GO:0006281">
    <property type="term" value="P:DNA repair"/>
    <property type="evidence" value="ECO:0007669"/>
    <property type="project" value="UniProtKB-KW"/>
</dbReference>
<keyword evidence="4 12" id="KW-0347">Helicase</keyword>
<feature type="domain" description="Helicase C-terminal" evidence="11">
    <location>
        <begin position="273"/>
        <end position="430"/>
    </location>
</feature>
<organism evidence="12 13">
    <name type="scientific">Pyrodictium delaneyi</name>
    <dbReference type="NCBI Taxonomy" id="1273541"/>
    <lineage>
        <taxon>Archaea</taxon>
        <taxon>Thermoproteota</taxon>
        <taxon>Thermoprotei</taxon>
        <taxon>Desulfurococcales</taxon>
        <taxon>Pyrodictiaceae</taxon>
        <taxon>Pyrodictium</taxon>
    </lineage>
</organism>
<proteinExistence type="inferred from homology"/>
<keyword evidence="5" id="KW-0067">ATP-binding</keyword>
<dbReference type="AlphaFoldDB" id="A0A0P0N536"/>
<dbReference type="Proteomes" id="UP000058613">
    <property type="component" value="Chromosome"/>
</dbReference>
<evidence type="ECO:0000256" key="3">
    <source>
        <dbReference type="ARBA" id="ARBA00022801"/>
    </source>
</evidence>
<dbReference type="GO" id="GO:0005524">
    <property type="term" value="F:ATP binding"/>
    <property type="evidence" value="ECO:0007669"/>
    <property type="project" value="UniProtKB-KW"/>
</dbReference>
<dbReference type="InterPro" id="IPR052511">
    <property type="entry name" value="ATP-dep_Helicase"/>
</dbReference>
<gene>
    <name evidence="12" type="ORF">Pyrde_1675</name>
</gene>
<evidence type="ECO:0000256" key="2">
    <source>
        <dbReference type="ARBA" id="ARBA00022763"/>
    </source>
</evidence>
<comment type="similarity">
    <text evidence="9">Belongs to the Lhr helicase family. Lhr-Core subfamily.</text>
</comment>
<dbReference type="CDD" id="cd18796">
    <property type="entry name" value="SF2_C_LHR"/>
    <property type="match status" value="1"/>
</dbReference>
<sequence>MTITRVSNCPGDEEVYNLLRPYVAKWFRQRYGSFTLPQRCAIPLIKKGYNVLVSSPTGTGKTLAVFLGIIDELFKLAEEGRLENQIYAVYVSPLRALNNDMWRNLLQPLEGIRKTAKEMGLTLPEIRVAVRTSDTPPSEKQKMTRNPPHILITTPESLAISLAAPKFRERLATTRWIIIDEIHELASSKRGSHLSLSIERLDYLVGGSLQRIGLSATIAPLEEVAKFLVGFNDNGEPRKCMIVDARFAKPVDIRVLCPVKDLIHTPAEVVNEAIYKLLAKLIREHRTTLIFTNTRSATERVVYKLKKILKEEGIADMDEIEAHHSSLSRDVRLAVEEKLKRGELKVVVSSTSLELGIDIGYIDLVVLLSSPKSVSRMLQRIGRAGHHIRQVSKGRIIVVDRDDLVECTVLAKAGMERKIDRVHIPRNPLDVLAQHIVGMAIEKKWSIEEAYRLVKRSYTFHTLSFDDFMSVLRFLAGRYGLEEHRVYAKIWLDENERVFGRRRGSRMIYYLNSGTIPDEVKIRVYTLDGRYVGDLEEAFVQILGPGDIFVLGGRTYEFVRSEGMKVYVRPAEGQRPTVPSWFSEMLPLAFDSALLVGAFRRWIAEMIRQNLPKSKVVDIIASQYNLEHHAAENIYDYVLEQFLFTGGLVPSDKLVLVELYQDTEEETTSIIFHTLFGRRVNDALSRAYAYKLSTMAGSNVRITVTDNAFMLTVPGIRNDIDLSRLVYSVKPDNIEDILRRVLRNTELLKRRFRHCAERGFMLLRRYRSRTRDPHTLQLNAQALLEAVERIPGFPLLKEAYREILEDYMDIENAKLVLEWIHSGEVSVSFFGPTNVPSPFAHHIVVRGYSDIVLMEDRKKMLLELHNRVMALLAERMKQASGDSMAAIGGE</sequence>
<evidence type="ECO:0000256" key="6">
    <source>
        <dbReference type="ARBA" id="ARBA00023125"/>
    </source>
</evidence>
<feature type="domain" description="Helicase ATP-binding" evidence="10">
    <location>
        <begin position="42"/>
        <end position="236"/>
    </location>
</feature>
<protein>
    <submittedName>
        <fullName evidence="12">ATP dependent helicase</fullName>
    </submittedName>
</protein>
<dbReference type="SMART" id="SM00490">
    <property type="entry name" value="HELICc"/>
    <property type="match status" value="1"/>
</dbReference>
<name>A0A0P0N536_9CREN</name>
<dbReference type="GO" id="GO:0003677">
    <property type="term" value="F:DNA binding"/>
    <property type="evidence" value="ECO:0007669"/>
    <property type="project" value="UniProtKB-KW"/>
</dbReference>
<dbReference type="GeneID" id="26100015"/>
<dbReference type="PROSITE" id="PS51192">
    <property type="entry name" value="HELICASE_ATP_BIND_1"/>
    <property type="match status" value="1"/>
</dbReference>
<dbReference type="InterPro" id="IPR045628">
    <property type="entry name" value="Lhr_WH_dom"/>
</dbReference>
<dbReference type="InterPro" id="IPR027417">
    <property type="entry name" value="P-loop_NTPase"/>
</dbReference>
<dbReference type="PANTHER" id="PTHR47962:SF6">
    <property type="entry name" value="LARGE HELICASE-RELATED PROTEIN"/>
    <property type="match status" value="1"/>
</dbReference>
<dbReference type="GO" id="GO:0140097">
    <property type="term" value="F:catalytic activity, acting on DNA"/>
    <property type="evidence" value="ECO:0007669"/>
    <property type="project" value="UniProtKB-ARBA"/>
</dbReference>
<dbReference type="PROSITE" id="PS51194">
    <property type="entry name" value="HELICASE_CTER"/>
    <property type="match status" value="1"/>
</dbReference>
<dbReference type="InterPro" id="IPR014001">
    <property type="entry name" value="Helicase_ATP-bd"/>
</dbReference>
<keyword evidence="6" id="KW-0238">DNA-binding</keyword>
<dbReference type="SUPFAM" id="SSF52540">
    <property type="entry name" value="P-loop containing nucleoside triphosphate hydrolases"/>
    <property type="match status" value="1"/>
</dbReference>
<dbReference type="CDD" id="cd17922">
    <property type="entry name" value="DEXHc_LHR-like"/>
    <property type="match status" value="1"/>
</dbReference>
<dbReference type="GO" id="GO:0004386">
    <property type="term" value="F:helicase activity"/>
    <property type="evidence" value="ECO:0007669"/>
    <property type="project" value="UniProtKB-KW"/>
</dbReference>
<dbReference type="Pfam" id="PF19306">
    <property type="entry name" value="WHD_Lhr"/>
    <property type="match status" value="1"/>
</dbReference>
<evidence type="ECO:0000259" key="11">
    <source>
        <dbReference type="PROSITE" id="PS51194"/>
    </source>
</evidence>
<reference evidence="12 13" key="1">
    <citation type="submission" date="2015-10" db="EMBL/GenBank/DDBJ databases">
        <title>Complete genome sequence of hyperthermophilic archaeon Pyrodictium delaneyi Su06.</title>
        <authorList>
            <person name="Jung J.-H."/>
            <person name="Lin J."/>
            <person name="Holden J.F."/>
            <person name="Park C.-S."/>
        </authorList>
    </citation>
    <scope>NUCLEOTIDE SEQUENCE [LARGE SCALE GENOMIC DNA]</scope>
    <source>
        <strain evidence="12 13">Su06</strain>
    </source>
</reference>
<dbReference type="Pfam" id="PF00270">
    <property type="entry name" value="DEAD"/>
    <property type="match status" value="1"/>
</dbReference>
<dbReference type="InterPro" id="IPR011545">
    <property type="entry name" value="DEAD/DEAH_box_helicase_dom"/>
</dbReference>
<evidence type="ECO:0000256" key="1">
    <source>
        <dbReference type="ARBA" id="ARBA00022741"/>
    </source>
</evidence>
<dbReference type="RefSeq" id="WP_082419578.1">
    <property type="nucleotide sequence ID" value="NZ_CP013011.1"/>
</dbReference>
<keyword evidence="3" id="KW-0378">Hydrolase</keyword>
<evidence type="ECO:0000256" key="8">
    <source>
        <dbReference type="ARBA" id="ARBA00023235"/>
    </source>
</evidence>
<dbReference type="Pfam" id="PF08494">
    <property type="entry name" value="DEAD_assoc"/>
    <property type="match status" value="1"/>
</dbReference>
<keyword evidence="7" id="KW-0234">DNA repair</keyword>
<evidence type="ECO:0000256" key="9">
    <source>
        <dbReference type="ARBA" id="ARBA00093467"/>
    </source>
</evidence>
<evidence type="ECO:0000313" key="12">
    <source>
        <dbReference type="EMBL" id="ALL01718.1"/>
    </source>
</evidence>
<evidence type="ECO:0000256" key="4">
    <source>
        <dbReference type="ARBA" id="ARBA00022806"/>
    </source>
</evidence>
<accession>A0A0P0N536</accession>
<dbReference type="SMART" id="SM00487">
    <property type="entry name" value="DEXDc"/>
    <property type="match status" value="1"/>
</dbReference>
<dbReference type="InterPro" id="IPR001650">
    <property type="entry name" value="Helicase_C-like"/>
</dbReference>
<dbReference type="STRING" id="1273541.Pyrde_1675"/>
<dbReference type="PATRIC" id="fig|1273541.4.peg.1784"/>
<evidence type="ECO:0000259" key="10">
    <source>
        <dbReference type="PROSITE" id="PS51192"/>
    </source>
</evidence>